<dbReference type="InterPro" id="IPR036265">
    <property type="entry name" value="HIT-like_sf"/>
</dbReference>
<gene>
    <name evidence="3" type="ORF">KGD82_07930</name>
</gene>
<dbReference type="PANTHER" id="PTHR46648:SF1">
    <property type="entry name" value="ADENOSINE 5'-MONOPHOSPHORAMIDASE HNT1"/>
    <property type="match status" value="1"/>
</dbReference>
<sequence length="162" mass="18177">MNSTPSGLVCVFCEIVAGEAPAHRIWEDETHLAFLSIFPNTEGFSVVIPKAHRTSYVVDLDPQEYTALHLAAREVARRLDATFPDVARTGIMYEGYGVDHAHAKLFPMHGTVGNAGEDWREVASRIDGYFERYQGYLSSHDHQRADDSWLADVAKRVRDARS</sequence>
<keyword evidence="4" id="KW-1185">Reference proteome</keyword>
<dbReference type="KEGG" id="nec:KGD82_07930"/>
<reference evidence="3" key="1">
    <citation type="submission" date="2021-05" db="EMBL/GenBank/DDBJ databases">
        <authorList>
            <person name="Kaiqin L."/>
            <person name="Jian G."/>
        </authorList>
    </citation>
    <scope>NUCLEOTIDE SEQUENCE</scope>
    <source>
        <strain evidence="3">HDS5</strain>
    </source>
</reference>
<evidence type="ECO:0000313" key="3">
    <source>
        <dbReference type="EMBL" id="QVJ02439.1"/>
    </source>
</evidence>
<dbReference type="AlphaFoldDB" id="A0A975LAF3"/>
<dbReference type="Pfam" id="PF01230">
    <property type="entry name" value="HIT"/>
    <property type="match status" value="1"/>
</dbReference>
<dbReference type="PRINTS" id="PR00332">
    <property type="entry name" value="HISTRIAD"/>
</dbReference>
<comment type="caution">
    <text evidence="1">Lacks conserved residue(s) required for the propagation of feature annotation.</text>
</comment>
<organism evidence="3 4">
    <name type="scientific">Nocardiopsis eucommiae</name>
    <dbReference type="NCBI Taxonomy" id="2831970"/>
    <lineage>
        <taxon>Bacteria</taxon>
        <taxon>Bacillati</taxon>
        <taxon>Actinomycetota</taxon>
        <taxon>Actinomycetes</taxon>
        <taxon>Streptosporangiales</taxon>
        <taxon>Nocardiopsidaceae</taxon>
        <taxon>Nocardiopsis</taxon>
    </lineage>
</organism>
<dbReference type="EMBL" id="CP074402">
    <property type="protein sequence ID" value="QVJ02439.1"/>
    <property type="molecule type" value="Genomic_DNA"/>
</dbReference>
<dbReference type="Proteomes" id="UP000682416">
    <property type="component" value="Chromosome"/>
</dbReference>
<feature type="domain" description="HIT" evidence="2">
    <location>
        <begin position="11"/>
        <end position="117"/>
    </location>
</feature>
<evidence type="ECO:0000313" key="4">
    <source>
        <dbReference type="Proteomes" id="UP000682416"/>
    </source>
</evidence>
<dbReference type="PANTHER" id="PTHR46648">
    <property type="entry name" value="HIT FAMILY PROTEIN 1"/>
    <property type="match status" value="1"/>
</dbReference>
<dbReference type="Gene3D" id="3.30.428.10">
    <property type="entry name" value="HIT-like"/>
    <property type="match status" value="1"/>
</dbReference>
<dbReference type="InterPro" id="IPR011146">
    <property type="entry name" value="HIT-like"/>
</dbReference>
<name>A0A975LAF3_9ACTN</name>
<dbReference type="PROSITE" id="PS51084">
    <property type="entry name" value="HIT_2"/>
    <property type="match status" value="1"/>
</dbReference>
<protein>
    <submittedName>
        <fullName evidence="3">HIT family protein</fullName>
    </submittedName>
</protein>
<dbReference type="InterPro" id="IPR001310">
    <property type="entry name" value="Histidine_triad_HIT"/>
</dbReference>
<dbReference type="GO" id="GO:0009117">
    <property type="term" value="P:nucleotide metabolic process"/>
    <property type="evidence" value="ECO:0007669"/>
    <property type="project" value="TreeGrafter"/>
</dbReference>
<dbReference type="GO" id="GO:0003824">
    <property type="term" value="F:catalytic activity"/>
    <property type="evidence" value="ECO:0007669"/>
    <property type="project" value="InterPro"/>
</dbReference>
<accession>A0A975LAF3</accession>
<dbReference type="SUPFAM" id="SSF54197">
    <property type="entry name" value="HIT-like"/>
    <property type="match status" value="1"/>
</dbReference>
<proteinExistence type="predicted"/>
<evidence type="ECO:0000259" key="2">
    <source>
        <dbReference type="PROSITE" id="PS51084"/>
    </source>
</evidence>
<evidence type="ECO:0000256" key="1">
    <source>
        <dbReference type="PROSITE-ProRule" id="PRU00464"/>
    </source>
</evidence>
<dbReference type="RefSeq" id="WP_431867774.1">
    <property type="nucleotide sequence ID" value="NZ_CBDRIY010000001.1"/>
</dbReference>